<evidence type="ECO:0000256" key="1">
    <source>
        <dbReference type="SAM" id="MobiDB-lite"/>
    </source>
</evidence>
<evidence type="ECO:0000256" key="2">
    <source>
        <dbReference type="SAM" id="Phobius"/>
    </source>
</evidence>
<organism evidence="3 4">
    <name type="scientific">Arsenicicoccus piscis</name>
    <dbReference type="NCBI Taxonomy" id="673954"/>
    <lineage>
        <taxon>Bacteria</taxon>
        <taxon>Bacillati</taxon>
        <taxon>Actinomycetota</taxon>
        <taxon>Actinomycetes</taxon>
        <taxon>Micrococcales</taxon>
        <taxon>Intrasporangiaceae</taxon>
        <taxon>Arsenicicoccus</taxon>
    </lineage>
</organism>
<dbReference type="Proteomes" id="UP001157109">
    <property type="component" value="Unassembled WGS sequence"/>
</dbReference>
<comment type="caution">
    <text evidence="3">The sequence shown here is derived from an EMBL/GenBank/DDBJ whole genome shotgun (WGS) entry which is preliminary data.</text>
</comment>
<evidence type="ECO:0000313" key="3">
    <source>
        <dbReference type="EMBL" id="GMA21871.1"/>
    </source>
</evidence>
<gene>
    <name evidence="3" type="ORF">GCM10025862_38920</name>
</gene>
<evidence type="ECO:0000313" key="4">
    <source>
        <dbReference type="Proteomes" id="UP001157109"/>
    </source>
</evidence>
<reference evidence="4" key="1">
    <citation type="journal article" date="2019" name="Int. J. Syst. Evol. Microbiol.">
        <title>The Global Catalogue of Microorganisms (GCM) 10K type strain sequencing project: providing services to taxonomists for standard genome sequencing and annotation.</title>
        <authorList>
            <consortium name="The Broad Institute Genomics Platform"/>
            <consortium name="The Broad Institute Genome Sequencing Center for Infectious Disease"/>
            <person name="Wu L."/>
            <person name="Ma J."/>
        </authorList>
    </citation>
    <scope>NUCLEOTIDE SEQUENCE [LARGE SCALE GENOMIC DNA]</scope>
    <source>
        <strain evidence="4">NBRC 105830</strain>
    </source>
</reference>
<keyword evidence="2" id="KW-0472">Membrane</keyword>
<protein>
    <recommendedName>
        <fullName evidence="5">DUF3592 domain-containing protein</fullName>
    </recommendedName>
</protein>
<feature type="transmembrane region" description="Helical" evidence="2">
    <location>
        <begin position="12"/>
        <end position="30"/>
    </location>
</feature>
<sequence>MMAVVRTPAGLAALTLPAVGVGYALLGAWLSRHGTSPAADPWLVALLVLAGLVLLARLLVRARQAQVDAHQLARHPERAYVRAVSALPGASALSAQPGVSDSRRPAAAANLQISDTTRRSSVRDLPSRRRLSGLGALVGALALVAALLVASVLITRAADADLMDNGTRVQGQVVAGGWDYAGRGPRGFVDVRYAGGPAGEQRGRIHGLDPLATPVGTQVPVVFHPADPSRVAAEEVPNHSHAYELWVSLPLLSLLGLGVALALAVRHHLARRRALATGGWVRVPAVVGRAGRDGVPVSLDVDGTWVVGRVRPGGQPIEPLTSLDVLLSPEHLPSSVLVRQADGVEPDEATEPPEAHEVHLPRTLAEAERLRGRLGLGPAEPSLVPAEPAVGMAVKPADGTPSAARSSVGSS</sequence>
<keyword evidence="4" id="KW-1185">Reference proteome</keyword>
<proteinExistence type="predicted"/>
<feature type="transmembrane region" description="Helical" evidence="2">
    <location>
        <begin position="245"/>
        <end position="265"/>
    </location>
</feature>
<feature type="region of interest" description="Disordered" evidence="1">
    <location>
        <begin position="392"/>
        <end position="411"/>
    </location>
</feature>
<feature type="transmembrane region" description="Helical" evidence="2">
    <location>
        <begin position="42"/>
        <end position="60"/>
    </location>
</feature>
<feature type="transmembrane region" description="Helical" evidence="2">
    <location>
        <begin position="131"/>
        <end position="154"/>
    </location>
</feature>
<evidence type="ECO:0008006" key="5">
    <source>
        <dbReference type="Google" id="ProtNLM"/>
    </source>
</evidence>
<name>A0ABQ6HV10_9MICO</name>
<accession>A0ABQ6HV10</accession>
<dbReference type="EMBL" id="BSUJ01000001">
    <property type="protein sequence ID" value="GMA21871.1"/>
    <property type="molecule type" value="Genomic_DNA"/>
</dbReference>
<dbReference type="RefSeq" id="WP_284285058.1">
    <property type="nucleotide sequence ID" value="NZ_BSUJ01000001.1"/>
</dbReference>
<keyword evidence="2" id="KW-1133">Transmembrane helix</keyword>
<keyword evidence="2" id="KW-0812">Transmembrane</keyword>